<proteinExistence type="predicted"/>
<name>A0A426TUI4_9CHLR</name>
<dbReference type="Gene3D" id="1.10.287.1060">
    <property type="entry name" value="ESAT-6-like"/>
    <property type="match status" value="1"/>
</dbReference>
<reference evidence="1 2" key="1">
    <citation type="submission" date="2018-12" db="EMBL/GenBank/DDBJ databases">
        <title>Genome Sequence of Candidatus Viridilinea halotolerans isolated from saline sulfide-rich spring.</title>
        <authorList>
            <person name="Grouzdev D.S."/>
            <person name="Burganskaya E.I."/>
            <person name="Krutkina M.S."/>
            <person name="Sukhacheva M.V."/>
            <person name="Gorlenko V.M."/>
        </authorList>
    </citation>
    <scope>NUCLEOTIDE SEQUENCE [LARGE SCALE GENOMIC DNA]</scope>
    <source>
        <strain evidence="1">Chok-6</strain>
    </source>
</reference>
<evidence type="ECO:0000313" key="2">
    <source>
        <dbReference type="Proteomes" id="UP000280307"/>
    </source>
</evidence>
<evidence type="ECO:0000313" key="1">
    <source>
        <dbReference type="EMBL" id="RRR68753.1"/>
    </source>
</evidence>
<organism evidence="1 2">
    <name type="scientific">Candidatus Viridilinea halotolerans</name>
    <dbReference type="NCBI Taxonomy" id="2491704"/>
    <lineage>
        <taxon>Bacteria</taxon>
        <taxon>Bacillati</taxon>
        <taxon>Chloroflexota</taxon>
        <taxon>Chloroflexia</taxon>
        <taxon>Chloroflexales</taxon>
        <taxon>Chloroflexineae</taxon>
        <taxon>Oscillochloridaceae</taxon>
        <taxon>Candidatus Viridilinea</taxon>
    </lineage>
</organism>
<dbReference type="EMBL" id="RSAS01000695">
    <property type="protein sequence ID" value="RRR68753.1"/>
    <property type="molecule type" value="Genomic_DNA"/>
</dbReference>
<sequence length="98" mass="10583">MSNEIYIDLPAVRNIAKNLQAISEALNKIVKGIELAIATLKGVAFMGKVGGIAFVLFLEAIKPTFEKSAADCAQLSSDVNTSLDAYERNDQVGATRFY</sequence>
<gene>
    <name evidence="1" type="ORF">EI684_17125</name>
</gene>
<dbReference type="AlphaFoldDB" id="A0A426TUI4"/>
<comment type="caution">
    <text evidence="1">The sequence shown here is derived from an EMBL/GenBank/DDBJ whole genome shotgun (WGS) entry which is preliminary data.</text>
</comment>
<dbReference type="Proteomes" id="UP000280307">
    <property type="component" value="Unassembled WGS sequence"/>
</dbReference>
<accession>A0A426TUI4</accession>
<protein>
    <submittedName>
        <fullName evidence="1">Uncharacterized protein</fullName>
    </submittedName>
</protein>